<organism evidence="1 2">
    <name type="scientific">Paenibacillus alvei</name>
    <name type="common">Bacillus alvei</name>
    <dbReference type="NCBI Taxonomy" id="44250"/>
    <lineage>
        <taxon>Bacteria</taxon>
        <taxon>Bacillati</taxon>
        <taxon>Bacillota</taxon>
        <taxon>Bacilli</taxon>
        <taxon>Bacillales</taxon>
        <taxon>Paenibacillaceae</taxon>
        <taxon>Paenibacillus</taxon>
    </lineage>
</organism>
<reference evidence="2" key="1">
    <citation type="submission" date="2018-08" db="EMBL/GenBank/DDBJ databases">
        <authorList>
            <person name="Chevrot R."/>
        </authorList>
    </citation>
    <scope>NUCLEOTIDE SEQUENCE [LARGE SCALE GENOMIC DNA]</scope>
</reference>
<sequence length="97" mass="11750">MMNDRILVELNDLRQAHKQIGQLAELLERNEQYVQQQLARLQDWVGISADEMKQRLSKFQSELVMRRRFLTERQQELLRYIQDMERVDQSAASARWM</sequence>
<protein>
    <submittedName>
        <fullName evidence="1">Uncharacterized protein</fullName>
    </submittedName>
</protein>
<evidence type="ECO:0000313" key="2">
    <source>
        <dbReference type="Proteomes" id="UP000304148"/>
    </source>
</evidence>
<dbReference type="EMBL" id="LS992241">
    <property type="protein sequence ID" value="SYX86686.1"/>
    <property type="molecule type" value="Genomic_DNA"/>
</dbReference>
<dbReference type="Gene3D" id="1.10.287.1060">
    <property type="entry name" value="ESAT-6-like"/>
    <property type="match status" value="1"/>
</dbReference>
<gene>
    <name evidence="1" type="ORF">PBLR_15112</name>
</gene>
<dbReference type="Proteomes" id="UP000304148">
    <property type="component" value="Chromosome"/>
</dbReference>
<proteinExistence type="predicted"/>
<dbReference type="AlphaFoldDB" id="A0A383RK66"/>
<evidence type="ECO:0000313" key="1">
    <source>
        <dbReference type="EMBL" id="SYX86686.1"/>
    </source>
</evidence>
<accession>A0A383RK66</accession>
<dbReference type="InterPro" id="IPR036689">
    <property type="entry name" value="ESAT-6-like_sf"/>
</dbReference>
<dbReference type="SUPFAM" id="SSF140453">
    <property type="entry name" value="EsxAB dimer-like"/>
    <property type="match status" value="1"/>
</dbReference>
<name>A0A383RK66_PAEAL</name>